<dbReference type="Pfam" id="PF00892">
    <property type="entry name" value="EamA"/>
    <property type="match status" value="2"/>
</dbReference>
<evidence type="ECO:0000256" key="6">
    <source>
        <dbReference type="SAM" id="MobiDB-lite"/>
    </source>
</evidence>
<dbReference type="PANTHER" id="PTHR32322">
    <property type="entry name" value="INNER MEMBRANE TRANSPORTER"/>
    <property type="match status" value="1"/>
</dbReference>
<feature type="region of interest" description="Disordered" evidence="6">
    <location>
        <begin position="1"/>
        <end position="25"/>
    </location>
</feature>
<evidence type="ECO:0000313" key="10">
    <source>
        <dbReference type="Proteomes" id="UP000292935"/>
    </source>
</evidence>
<dbReference type="GO" id="GO:0016020">
    <property type="term" value="C:membrane"/>
    <property type="evidence" value="ECO:0007669"/>
    <property type="project" value="UniProtKB-SubCell"/>
</dbReference>
<keyword evidence="5 7" id="KW-0472">Membrane</keyword>
<organism evidence="9 10">
    <name type="scientific">Agromyces fucosus</name>
    <dbReference type="NCBI Taxonomy" id="41985"/>
    <lineage>
        <taxon>Bacteria</taxon>
        <taxon>Bacillati</taxon>
        <taxon>Actinomycetota</taxon>
        <taxon>Actinomycetes</taxon>
        <taxon>Micrococcales</taxon>
        <taxon>Microbacteriaceae</taxon>
        <taxon>Agromyces</taxon>
    </lineage>
</organism>
<dbReference type="PANTHER" id="PTHR32322:SF9">
    <property type="entry name" value="AMINO-ACID METABOLITE EFFLUX PUMP-RELATED"/>
    <property type="match status" value="1"/>
</dbReference>
<reference evidence="9 10" key="1">
    <citation type="submission" date="2019-01" db="EMBL/GenBank/DDBJ databases">
        <authorList>
            <person name="Li J."/>
        </authorList>
    </citation>
    <scope>NUCLEOTIDE SEQUENCE [LARGE SCALE GENOMIC DNA]</scope>
    <source>
        <strain evidence="9 10">CCUG 35506</strain>
    </source>
</reference>
<feature type="transmembrane region" description="Helical" evidence="7">
    <location>
        <begin position="294"/>
        <end position="314"/>
    </location>
</feature>
<feature type="transmembrane region" description="Helical" evidence="7">
    <location>
        <begin position="326"/>
        <end position="346"/>
    </location>
</feature>
<dbReference type="EMBL" id="SDPO01000003">
    <property type="protein sequence ID" value="RXZ47366.1"/>
    <property type="molecule type" value="Genomic_DNA"/>
</dbReference>
<feature type="transmembrane region" description="Helical" evidence="7">
    <location>
        <begin position="76"/>
        <end position="94"/>
    </location>
</feature>
<feature type="transmembrane region" description="Helical" evidence="7">
    <location>
        <begin position="146"/>
        <end position="167"/>
    </location>
</feature>
<keyword evidence="4 7" id="KW-1133">Transmembrane helix</keyword>
<evidence type="ECO:0000313" key="9">
    <source>
        <dbReference type="EMBL" id="RXZ47366.1"/>
    </source>
</evidence>
<evidence type="ECO:0000256" key="2">
    <source>
        <dbReference type="ARBA" id="ARBA00007362"/>
    </source>
</evidence>
<keyword evidence="10" id="KW-1185">Reference proteome</keyword>
<feature type="domain" description="EamA" evidence="8">
    <location>
        <begin position="233"/>
        <end position="367"/>
    </location>
</feature>
<dbReference type="SUPFAM" id="SSF103481">
    <property type="entry name" value="Multidrug resistance efflux transporter EmrE"/>
    <property type="match status" value="2"/>
</dbReference>
<feature type="transmembrane region" description="Helical" evidence="7">
    <location>
        <begin position="232"/>
        <end position="252"/>
    </location>
</feature>
<evidence type="ECO:0000256" key="4">
    <source>
        <dbReference type="ARBA" id="ARBA00022989"/>
    </source>
</evidence>
<protein>
    <submittedName>
        <fullName evidence="9">DMT family transporter</fullName>
    </submittedName>
</protein>
<feature type="transmembrane region" description="Helical" evidence="7">
    <location>
        <begin position="179"/>
        <end position="196"/>
    </location>
</feature>
<evidence type="ECO:0000256" key="3">
    <source>
        <dbReference type="ARBA" id="ARBA00022692"/>
    </source>
</evidence>
<evidence type="ECO:0000256" key="5">
    <source>
        <dbReference type="ARBA" id="ARBA00023136"/>
    </source>
</evidence>
<name>A0A4Q2JKZ0_9MICO</name>
<feature type="transmembrane region" description="Helical" evidence="7">
    <location>
        <begin position="106"/>
        <end position="125"/>
    </location>
</feature>
<feature type="domain" description="EamA" evidence="8">
    <location>
        <begin position="78"/>
        <end position="220"/>
    </location>
</feature>
<evidence type="ECO:0000259" key="8">
    <source>
        <dbReference type="Pfam" id="PF00892"/>
    </source>
</evidence>
<feature type="transmembrane region" description="Helical" evidence="7">
    <location>
        <begin position="352"/>
        <end position="368"/>
    </location>
</feature>
<proteinExistence type="inferred from homology"/>
<dbReference type="OrthoDB" id="5242975at2"/>
<dbReference type="InterPro" id="IPR000620">
    <property type="entry name" value="EamA_dom"/>
</dbReference>
<evidence type="ECO:0000256" key="1">
    <source>
        <dbReference type="ARBA" id="ARBA00004141"/>
    </source>
</evidence>
<comment type="subcellular location">
    <subcellularLocation>
        <location evidence="1">Membrane</location>
        <topology evidence="1">Multi-pass membrane protein</topology>
    </subcellularLocation>
</comment>
<dbReference type="AlphaFoldDB" id="A0A4Q2JKZ0"/>
<dbReference type="InterPro" id="IPR050638">
    <property type="entry name" value="AA-Vitamin_Transporters"/>
</dbReference>
<accession>A0A4Q2JKZ0</accession>
<comment type="caution">
    <text evidence="9">The sequence shown here is derived from an EMBL/GenBank/DDBJ whole genome shotgun (WGS) entry which is preliminary data.</text>
</comment>
<dbReference type="Proteomes" id="UP000292935">
    <property type="component" value="Unassembled WGS sequence"/>
</dbReference>
<sequence>MAGHASSLCSQHPGTGGPGCRDCRASADSGHAPLHPCPTVGGRAYARPVSTSTTPSAPAGTAAAASAPSQSNRLSTWLQFLGMGVVWGASFLFMKVALEGVGFTQVAWSRLVLGGLTLGVIVLVMRPRVASPTGERGPVLPRQPIVWLHFAVIAISGCVVPHMLFAWAELHVSSSLASIYNAVTPITTALMATLAFRVEKLVAAQWAGVLVGIAGVVVIIGPWQYAALTGSLLGQLACLGAAVCYGFTFGYTRKFLSTRPIAPATFAFLNIGIAGAIMLVLTPVIAWQPVELDLAIVGSLLALGVLGTGLAYIWNINVLRAWGPTNASTVTYVTPVVGVALGVLLLGERFSWHEPIGAVLVLLGILLAQGRLRLPRRAPIAG</sequence>
<feature type="transmembrane region" description="Helical" evidence="7">
    <location>
        <begin position="264"/>
        <end position="288"/>
    </location>
</feature>
<keyword evidence="3 7" id="KW-0812">Transmembrane</keyword>
<evidence type="ECO:0000256" key="7">
    <source>
        <dbReference type="SAM" id="Phobius"/>
    </source>
</evidence>
<feature type="transmembrane region" description="Helical" evidence="7">
    <location>
        <begin position="203"/>
        <end position="226"/>
    </location>
</feature>
<gene>
    <name evidence="9" type="ORF">ESP57_12355</name>
</gene>
<comment type="similarity">
    <text evidence="2">Belongs to the EamA transporter family.</text>
</comment>
<dbReference type="InterPro" id="IPR037185">
    <property type="entry name" value="EmrE-like"/>
</dbReference>